<evidence type="ECO:0000313" key="1">
    <source>
        <dbReference type="EMBL" id="CAG8796439.1"/>
    </source>
</evidence>
<organism evidence="1 2">
    <name type="scientific">Racocetra persica</name>
    <dbReference type="NCBI Taxonomy" id="160502"/>
    <lineage>
        <taxon>Eukaryota</taxon>
        <taxon>Fungi</taxon>
        <taxon>Fungi incertae sedis</taxon>
        <taxon>Mucoromycota</taxon>
        <taxon>Glomeromycotina</taxon>
        <taxon>Glomeromycetes</taxon>
        <taxon>Diversisporales</taxon>
        <taxon>Gigasporaceae</taxon>
        <taxon>Racocetra</taxon>
    </lineage>
</organism>
<dbReference type="EMBL" id="CAJVQC010056427">
    <property type="protein sequence ID" value="CAG8796439.1"/>
    <property type="molecule type" value="Genomic_DNA"/>
</dbReference>
<keyword evidence="2" id="KW-1185">Reference proteome</keyword>
<gene>
    <name evidence="1" type="ORF">RPERSI_LOCUS20160</name>
</gene>
<protein>
    <submittedName>
        <fullName evidence="1">21101_t:CDS:1</fullName>
    </submittedName>
</protein>
<feature type="non-terminal residue" evidence="1">
    <location>
        <position position="324"/>
    </location>
</feature>
<feature type="non-terminal residue" evidence="1">
    <location>
        <position position="1"/>
    </location>
</feature>
<name>A0ACA9RJU2_9GLOM</name>
<sequence length="324" mass="36025">QTGECAWEKPSNTVLHQKDPTGEWWELWDDNHQLPYYYNTASGQTEWVRPESGTIIPLTKIQNSSIGKRISIALTPTDDEIDINQIQQINGLRHANMVSPERSSGLLSINYVLSKHNSISSIASPPSEIKSSSQEQLDSDFVRNENEDNNMNSSNKETSQLEVSNNSTFNEENPVNYDIIGSSSQNSSTDKYGVSNSFDIPSRDIDLIPIRRNSKVSQISIDSVMSVSTASTSRPKTPNSGNIPNSGNQLFKIMSPKKSSEAAERARKAGISNPRVNYDAAAAMRPAGTYRDLEKKRTEYKIHTRKLSTGEVMTLPAELQQDIN</sequence>
<evidence type="ECO:0000313" key="2">
    <source>
        <dbReference type="Proteomes" id="UP000789920"/>
    </source>
</evidence>
<dbReference type="Proteomes" id="UP000789920">
    <property type="component" value="Unassembled WGS sequence"/>
</dbReference>
<accession>A0ACA9RJU2</accession>
<reference evidence="1" key="1">
    <citation type="submission" date="2021-06" db="EMBL/GenBank/DDBJ databases">
        <authorList>
            <person name="Kallberg Y."/>
            <person name="Tangrot J."/>
            <person name="Rosling A."/>
        </authorList>
    </citation>
    <scope>NUCLEOTIDE SEQUENCE</scope>
    <source>
        <strain evidence="1">MA461A</strain>
    </source>
</reference>
<comment type="caution">
    <text evidence="1">The sequence shown here is derived from an EMBL/GenBank/DDBJ whole genome shotgun (WGS) entry which is preliminary data.</text>
</comment>
<proteinExistence type="predicted"/>